<comment type="caution">
    <text evidence="2">The sequence shown here is derived from an EMBL/GenBank/DDBJ whole genome shotgun (WGS) entry which is preliminary data.</text>
</comment>
<keyword evidence="3" id="KW-1185">Reference proteome</keyword>
<feature type="region of interest" description="Disordered" evidence="1">
    <location>
        <begin position="75"/>
        <end position="122"/>
    </location>
</feature>
<evidence type="ECO:0000256" key="1">
    <source>
        <dbReference type="SAM" id="MobiDB-lite"/>
    </source>
</evidence>
<dbReference type="EMBL" id="JTDY01002238">
    <property type="protein sequence ID" value="KOB71828.1"/>
    <property type="molecule type" value="Genomic_DNA"/>
</dbReference>
<accession>A0A0L7L8H8</accession>
<gene>
    <name evidence="2" type="ORF">OBRU01_13525</name>
</gene>
<feature type="non-terminal residue" evidence="2">
    <location>
        <position position="1"/>
    </location>
</feature>
<protein>
    <submittedName>
        <fullName evidence="2">Transposable element Tcb2 transposase</fullName>
    </submittedName>
</protein>
<reference evidence="2 3" key="1">
    <citation type="journal article" date="2015" name="Genome Biol. Evol.">
        <title>The genome of winter moth (Operophtera brumata) provides a genomic perspective on sexual dimorphism and phenology.</title>
        <authorList>
            <person name="Derks M.F."/>
            <person name="Smit S."/>
            <person name="Salis L."/>
            <person name="Schijlen E."/>
            <person name="Bossers A."/>
            <person name="Mateman C."/>
            <person name="Pijl A.S."/>
            <person name="de Ridder D."/>
            <person name="Groenen M.A."/>
            <person name="Visser M.E."/>
            <person name="Megens H.J."/>
        </authorList>
    </citation>
    <scope>NUCLEOTIDE SEQUENCE [LARGE SCALE GENOMIC DNA]</scope>
    <source>
        <strain evidence="2">WM2013NL</strain>
        <tissue evidence="2">Head and thorax</tissue>
    </source>
</reference>
<name>A0A0L7L8H8_OPEBR</name>
<dbReference type="AlphaFoldDB" id="A0A0L7L8H8"/>
<evidence type="ECO:0000313" key="3">
    <source>
        <dbReference type="Proteomes" id="UP000037510"/>
    </source>
</evidence>
<proteinExistence type="predicted"/>
<sequence length="134" mass="15390">GKCVGKLLCRLKLGQPAVRTPERCWHDDLVPTQDLLSKQKGLEKEFNFVRKNLNEECARIMIFLEHQYASYSNNGECDNTNGPEGEAKTRRDYISNSTVRRRLAEANLKPRRPASGPKLEREHRVARLKNVTNV</sequence>
<dbReference type="Proteomes" id="UP000037510">
    <property type="component" value="Unassembled WGS sequence"/>
</dbReference>
<organism evidence="2 3">
    <name type="scientific">Operophtera brumata</name>
    <name type="common">Winter moth</name>
    <name type="synonym">Phalaena brumata</name>
    <dbReference type="NCBI Taxonomy" id="104452"/>
    <lineage>
        <taxon>Eukaryota</taxon>
        <taxon>Metazoa</taxon>
        <taxon>Ecdysozoa</taxon>
        <taxon>Arthropoda</taxon>
        <taxon>Hexapoda</taxon>
        <taxon>Insecta</taxon>
        <taxon>Pterygota</taxon>
        <taxon>Neoptera</taxon>
        <taxon>Endopterygota</taxon>
        <taxon>Lepidoptera</taxon>
        <taxon>Glossata</taxon>
        <taxon>Ditrysia</taxon>
        <taxon>Geometroidea</taxon>
        <taxon>Geometridae</taxon>
        <taxon>Larentiinae</taxon>
        <taxon>Operophtera</taxon>
    </lineage>
</organism>
<evidence type="ECO:0000313" key="2">
    <source>
        <dbReference type="EMBL" id="KOB71828.1"/>
    </source>
</evidence>
<feature type="non-terminal residue" evidence="2">
    <location>
        <position position="134"/>
    </location>
</feature>